<dbReference type="PANTHER" id="PTHR15874:SF1">
    <property type="entry name" value="NUCLEOLAR AND SPINDLE-ASSOCIATED PROTEIN 1"/>
    <property type="match status" value="1"/>
</dbReference>
<feature type="compositionally biased region" description="Polar residues" evidence="12">
    <location>
        <begin position="56"/>
        <end position="75"/>
    </location>
</feature>
<comment type="similarity">
    <text evidence="3">Belongs to the NUSAP family.</text>
</comment>
<keyword evidence="14" id="KW-1185">Reference proteome</keyword>
<reference evidence="13" key="1">
    <citation type="submission" date="2025-08" db="UniProtKB">
        <authorList>
            <consortium name="Ensembl"/>
        </authorList>
    </citation>
    <scope>IDENTIFICATION</scope>
</reference>
<feature type="region of interest" description="Disordered" evidence="12">
    <location>
        <begin position="308"/>
        <end position="340"/>
    </location>
</feature>
<keyword evidence="11" id="KW-0131">Cell cycle</keyword>
<feature type="compositionally biased region" description="Basic and acidic residues" evidence="12">
    <location>
        <begin position="169"/>
        <end position="179"/>
    </location>
</feature>
<name>A0A8C6CYV5_MOSMO</name>
<feature type="region of interest" description="Disordered" evidence="12">
    <location>
        <begin position="148"/>
        <end position="205"/>
    </location>
</feature>
<evidence type="ECO:0000256" key="3">
    <source>
        <dbReference type="ARBA" id="ARBA00009702"/>
    </source>
</evidence>
<feature type="region of interest" description="Disordered" evidence="12">
    <location>
        <begin position="46"/>
        <end position="123"/>
    </location>
</feature>
<dbReference type="GO" id="GO:0007076">
    <property type="term" value="P:mitotic chromosome condensation"/>
    <property type="evidence" value="ECO:0007669"/>
    <property type="project" value="TreeGrafter"/>
</dbReference>
<evidence type="ECO:0000256" key="8">
    <source>
        <dbReference type="ARBA" id="ARBA00023125"/>
    </source>
</evidence>
<keyword evidence="7" id="KW-0498">Mitosis</keyword>
<dbReference type="GO" id="GO:0005730">
    <property type="term" value="C:nucleolus"/>
    <property type="evidence" value="ECO:0007669"/>
    <property type="project" value="TreeGrafter"/>
</dbReference>
<dbReference type="Ensembl" id="ENSMMST00000007670.1">
    <property type="protein sequence ID" value="ENSMMSP00000006930.1"/>
    <property type="gene ID" value="ENSMMSG00000005379.1"/>
</dbReference>
<evidence type="ECO:0000256" key="11">
    <source>
        <dbReference type="ARBA" id="ARBA00023306"/>
    </source>
</evidence>
<dbReference type="GO" id="GO:0008017">
    <property type="term" value="F:microtubule binding"/>
    <property type="evidence" value="ECO:0007669"/>
    <property type="project" value="TreeGrafter"/>
</dbReference>
<keyword evidence="4" id="KW-0963">Cytoplasm</keyword>
<keyword evidence="5" id="KW-0132">Cell division</keyword>
<dbReference type="Proteomes" id="UP000694544">
    <property type="component" value="Unplaced"/>
</dbReference>
<dbReference type="GO" id="GO:0072686">
    <property type="term" value="C:mitotic spindle"/>
    <property type="evidence" value="ECO:0007669"/>
    <property type="project" value="TreeGrafter"/>
</dbReference>
<sequence>MIVPSLDELNSFKYSDLQNLAKSLGLQANLRADKLLRALKAHLKNETRKENENQDEIQTSASSCGESEIQTSSQEQAEREPGDHVTKTRGRCTIVHRNPDLQANGSVQTEKKLPPVPNLQSHSEIKICDPTESQNQEKHENQVLRTAVEVPSLPDESKEDENAVSSGKHGIDGNEDPRVPSKRKKSLYTDGFFKPGKNKKTASSTPNFKKLHEACFKEMESIDQYVERKKKHFEEHNSFNELKRQPVTKGVPATPVPARGRLSVACTPGSQLRSQGRPHAGWITLCVKGSAKRSALLAAKMNVRFSAATKDNEHKRSLTKPPARKSPHVTMSGNTPKGQAVLGTHKLKTTRGESVAVITPFKLKTEAAQTPVSHKNPVFNLKASLSHPLKYEPHKGETMGTV</sequence>
<evidence type="ECO:0000256" key="10">
    <source>
        <dbReference type="ARBA" id="ARBA00023242"/>
    </source>
</evidence>
<evidence type="ECO:0008006" key="15">
    <source>
        <dbReference type="Google" id="ProtNLM"/>
    </source>
</evidence>
<evidence type="ECO:0000256" key="4">
    <source>
        <dbReference type="ARBA" id="ARBA00022490"/>
    </source>
</evidence>
<comment type="subcellular location">
    <subcellularLocation>
        <location evidence="2">Cytoplasm</location>
        <location evidence="2">Cytoskeleton</location>
        <location evidence="2">Spindle</location>
    </subcellularLocation>
    <subcellularLocation>
        <location evidence="1">Nucleus</location>
    </subcellularLocation>
</comment>
<evidence type="ECO:0000256" key="6">
    <source>
        <dbReference type="ARBA" id="ARBA00022701"/>
    </source>
</evidence>
<protein>
    <recommendedName>
        <fullName evidence="15">Nucleolar and spindle-associated protein 1</fullName>
    </recommendedName>
</protein>
<dbReference type="GO" id="GO:0003677">
    <property type="term" value="F:DNA binding"/>
    <property type="evidence" value="ECO:0007669"/>
    <property type="project" value="UniProtKB-KW"/>
</dbReference>
<evidence type="ECO:0000256" key="12">
    <source>
        <dbReference type="SAM" id="MobiDB-lite"/>
    </source>
</evidence>
<keyword evidence="10" id="KW-0539">Nucleus</keyword>
<dbReference type="GO" id="GO:0000281">
    <property type="term" value="P:mitotic cytokinesis"/>
    <property type="evidence" value="ECO:0007669"/>
    <property type="project" value="InterPro"/>
</dbReference>
<reference evidence="13" key="2">
    <citation type="submission" date="2025-09" db="UniProtKB">
        <authorList>
            <consortium name="Ensembl"/>
        </authorList>
    </citation>
    <scope>IDENTIFICATION</scope>
</reference>
<dbReference type="AlphaFoldDB" id="A0A8C6CYV5"/>
<evidence type="ECO:0000256" key="2">
    <source>
        <dbReference type="ARBA" id="ARBA00004186"/>
    </source>
</evidence>
<dbReference type="Pfam" id="PF16006">
    <property type="entry name" value="NUSAP"/>
    <property type="match status" value="1"/>
</dbReference>
<evidence type="ECO:0000313" key="14">
    <source>
        <dbReference type="Proteomes" id="UP000694544"/>
    </source>
</evidence>
<evidence type="ECO:0000256" key="1">
    <source>
        <dbReference type="ARBA" id="ARBA00004123"/>
    </source>
</evidence>
<dbReference type="GeneTree" id="ENSGT00390000006370"/>
<feature type="compositionally biased region" description="Basic and acidic residues" evidence="12">
    <location>
        <begin position="76"/>
        <end position="86"/>
    </location>
</feature>
<evidence type="ECO:0000256" key="9">
    <source>
        <dbReference type="ARBA" id="ARBA00023212"/>
    </source>
</evidence>
<dbReference type="GO" id="GO:0040001">
    <property type="term" value="P:establishment of mitotic spindle localization"/>
    <property type="evidence" value="ECO:0007669"/>
    <property type="project" value="InterPro"/>
</dbReference>
<keyword evidence="6" id="KW-0493">Microtubule</keyword>
<dbReference type="GO" id="GO:0005874">
    <property type="term" value="C:microtubule"/>
    <property type="evidence" value="ECO:0007669"/>
    <property type="project" value="UniProtKB-KW"/>
</dbReference>
<proteinExistence type="inferred from homology"/>
<keyword evidence="8" id="KW-0238">DNA-binding</keyword>
<dbReference type="PANTHER" id="PTHR15874">
    <property type="entry name" value="NUCLEOLAR AND SPINDLE-ASSOCIATED PROTEIN 1"/>
    <property type="match status" value="1"/>
</dbReference>
<keyword evidence="9" id="KW-0206">Cytoskeleton</keyword>
<evidence type="ECO:0000256" key="5">
    <source>
        <dbReference type="ARBA" id="ARBA00022618"/>
    </source>
</evidence>
<evidence type="ECO:0000256" key="7">
    <source>
        <dbReference type="ARBA" id="ARBA00022776"/>
    </source>
</evidence>
<dbReference type="InterPro" id="IPR026756">
    <property type="entry name" value="NuSAP"/>
</dbReference>
<accession>A0A8C6CYV5</accession>
<organism evidence="13 14">
    <name type="scientific">Moschus moschiferus</name>
    <name type="common">Siberian musk deer</name>
    <name type="synonym">Moschus sibiricus</name>
    <dbReference type="NCBI Taxonomy" id="68415"/>
    <lineage>
        <taxon>Eukaryota</taxon>
        <taxon>Metazoa</taxon>
        <taxon>Chordata</taxon>
        <taxon>Craniata</taxon>
        <taxon>Vertebrata</taxon>
        <taxon>Euteleostomi</taxon>
        <taxon>Mammalia</taxon>
        <taxon>Eutheria</taxon>
        <taxon>Laurasiatheria</taxon>
        <taxon>Artiodactyla</taxon>
        <taxon>Ruminantia</taxon>
        <taxon>Pecora</taxon>
        <taxon>Moschidae</taxon>
        <taxon>Moschus</taxon>
    </lineage>
</organism>
<evidence type="ECO:0000313" key="13">
    <source>
        <dbReference type="Ensembl" id="ENSMMSP00000006930.1"/>
    </source>
</evidence>